<dbReference type="Proteomes" id="UP001601976">
    <property type="component" value="Unassembled WGS sequence"/>
</dbReference>
<protein>
    <submittedName>
        <fullName evidence="1">Uncharacterized protein</fullName>
    </submittedName>
</protein>
<evidence type="ECO:0000313" key="1">
    <source>
        <dbReference type="EMBL" id="MFF3343115.1"/>
    </source>
</evidence>
<name>A0ABW6RNJ7_9ACTN</name>
<comment type="caution">
    <text evidence="1">The sequence shown here is derived from an EMBL/GenBank/DDBJ whole genome shotgun (WGS) entry which is preliminary data.</text>
</comment>
<reference evidence="1 2" key="1">
    <citation type="submission" date="2024-10" db="EMBL/GenBank/DDBJ databases">
        <title>The Natural Products Discovery Center: Release of the First 8490 Sequenced Strains for Exploring Actinobacteria Biosynthetic Diversity.</title>
        <authorList>
            <person name="Kalkreuter E."/>
            <person name="Kautsar S.A."/>
            <person name="Yang D."/>
            <person name="Bader C.D."/>
            <person name="Teijaro C.N."/>
            <person name="Fluegel L."/>
            <person name="Davis C.M."/>
            <person name="Simpson J.R."/>
            <person name="Lauterbach L."/>
            <person name="Steele A.D."/>
            <person name="Gui C."/>
            <person name="Meng S."/>
            <person name="Li G."/>
            <person name="Viehrig K."/>
            <person name="Ye F."/>
            <person name="Su P."/>
            <person name="Kiefer A.F."/>
            <person name="Nichols A."/>
            <person name="Cepeda A.J."/>
            <person name="Yan W."/>
            <person name="Fan B."/>
            <person name="Jiang Y."/>
            <person name="Adhikari A."/>
            <person name="Zheng C.-J."/>
            <person name="Schuster L."/>
            <person name="Cowan T.M."/>
            <person name="Smanski M.J."/>
            <person name="Chevrette M.G."/>
            <person name="De Carvalho L.P.S."/>
            <person name="Shen B."/>
        </authorList>
    </citation>
    <scope>NUCLEOTIDE SEQUENCE [LARGE SCALE GENOMIC DNA]</scope>
    <source>
        <strain evidence="1 2">NPDC003029</strain>
    </source>
</reference>
<sequence length="81" mass="9153">MLGVDVTDFPDDLVQTQHAWNATYAALAVPRLRDTTALRRRLLLLSGRLWWHPYRETVPSVSAARSELRQLVRARGAARAA</sequence>
<accession>A0ABW6RNJ7</accession>
<dbReference type="RefSeq" id="WP_387898505.1">
    <property type="nucleotide sequence ID" value="NZ_JBEXNP010000024.1"/>
</dbReference>
<evidence type="ECO:0000313" key="2">
    <source>
        <dbReference type="Proteomes" id="UP001601976"/>
    </source>
</evidence>
<organism evidence="1 2">
    <name type="scientific">Streptomyces flavidovirens</name>
    <dbReference type="NCBI Taxonomy" id="67298"/>
    <lineage>
        <taxon>Bacteria</taxon>
        <taxon>Bacillati</taxon>
        <taxon>Actinomycetota</taxon>
        <taxon>Actinomycetes</taxon>
        <taxon>Kitasatosporales</taxon>
        <taxon>Streptomycetaceae</taxon>
        <taxon>Streptomyces</taxon>
    </lineage>
</organism>
<keyword evidence="2" id="KW-1185">Reference proteome</keyword>
<proteinExistence type="predicted"/>
<dbReference type="EMBL" id="JBIAPK010000013">
    <property type="protein sequence ID" value="MFF3343115.1"/>
    <property type="molecule type" value="Genomic_DNA"/>
</dbReference>
<gene>
    <name evidence="1" type="ORF">ACFYWW_31135</name>
</gene>